<dbReference type="Proteomes" id="UP000054560">
    <property type="component" value="Unassembled WGS sequence"/>
</dbReference>
<evidence type="ECO:0000313" key="2">
    <source>
        <dbReference type="Proteomes" id="UP000054560"/>
    </source>
</evidence>
<organism evidence="1 2">
    <name type="scientific">Sphaeroforma arctica JP610</name>
    <dbReference type="NCBI Taxonomy" id="667725"/>
    <lineage>
        <taxon>Eukaryota</taxon>
        <taxon>Ichthyosporea</taxon>
        <taxon>Ichthyophonida</taxon>
        <taxon>Sphaeroforma</taxon>
    </lineage>
</organism>
<proteinExistence type="predicted"/>
<accession>A0A0L0FJX4</accession>
<protein>
    <submittedName>
        <fullName evidence="1">Uncharacterized protein</fullName>
    </submittedName>
</protein>
<dbReference type="RefSeq" id="XP_014150961.1">
    <property type="nucleotide sequence ID" value="XM_014295486.1"/>
</dbReference>
<reference evidence="1 2" key="1">
    <citation type="submission" date="2011-02" db="EMBL/GenBank/DDBJ databases">
        <title>The Genome Sequence of Sphaeroforma arctica JP610.</title>
        <authorList>
            <consortium name="The Broad Institute Genome Sequencing Platform"/>
            <person name="Russ C."/>
            <person name="Cuomo C."/>
            <person name="Young S.K."/>
            <person name="Zeng Q."/>
            <person name="Gargeya S."/>
            <person name="Alvarado L."/>
            <person name="Berlin A."/>
            <person name="Chapman S.B."/>
            <person name="Chen Z."/>
            <person name="Freedman E."/>
            <person name="Gellesch M."/>
            <person name="Goldberg J."/>
            <person name="Griggs A."/>
            <person name="Gujja S."/>
            <person name="Heilman E."/>
            <person name="Heiman D."/>
            <person name="Howarth C."/>
            <person name="Mehta T."/>
            <person name="Neiman D."/>
            <person name="Pearson M."/>
            <person name="Roberts A."/>
            <person name="Saif S."/>
            <person name="Shea T."/>
            <person name="Shenoy N."/>
            <person name="Sisk P."/>
            <person name="Stolte C."/>
            <person name="Sykes S."/>
            <person name="White J."/>
            <person name="Yandava C."/>
            <person name="Burger G."/>
            <person name="Gray M.W."/>
            <person name="Holland P.W.H."/>
            <person name="King N."/>
            <person name="Lang F.B.F."/>
            <person name="Roger A.J."/>
            <person name="Ruiz-Trillo I."/>
            <person name="Haas B."/>
            <person name="Nusbaum C."/>
            <person name="Birren B."/>
        </authorList>
    </citation>
    <scope>NUCLEOTIDE SEQUENCE [LARGE SCALE GENOMIC DNA]</scope>
    <source>
        <strain evidence="1 2">JP610</strain>
    </source>
</reference>
<dbReference type="GeneID" id="25910977"/>
<sequence>MGFSVPINRRDIGGTCSSDYSYFNLDCPVTTNNCEEGFNANAFYQNFECICVCRRDERREASVTPALAEVANSVQPIQAPTRRDNGGSCSSDYNYWGVDSPVDSDNCSQGYHASASYDYGHSECTCECVQD</sequence>
<evidence type="ECO:0000313" key="1">
    <source>
        <dbReference type="EMBL" id="KNC77059.1"/>
    </source>
</evidence>
<gene>
    <name evidence="1" type="ORF">SARC_10473</name>
</gene>
<dbReference type="AlphaFoldDB" id="A0A0L0FJX4"/>
<name>A0A0L0FJX4_9EUKA</name>
<keyword evidence="2" id="KW-1185">Reference proteome</keyword>
<dbReference type="EMBL" id="KQ242858">
    <property type="protein sequence ID" value="KNC77059.1"/>
    <property type="molecule type" value="Genomic_DNA"/>
</dbReference>